<dbReference type="NCBIfam" id="TIGR01496">
    <property type="entry name" value="DHPS"/>
    <property type="match status" value="1"/>
</dbReference>
<dbReference type="RefSeq" id="WP_210046394.1">
    <property type="nucleotide sequence ID" value="NZ_JBHLVU010000027.1"/>
</dbReference>
<gene>
    <name evidence="14" type="primary">folP</name>
    <name evidence="14" type="ORF">K0U00_10620</name>
</gene>
<reference evidence="14 15" key="1">
    <citation type="submission" date="2021-07" db="EMBL/GenBank/DDBJ databases">
        <title>Paenibacillus radiodurans sp. nov., isolated from the southeastern edge of Tengger Desert.</title>
        <authorList>
            <person name="Zhang G."/>
        </authorList>
    </citation>
    <scope>NUCLEOTIDE SEQUENCE [LARGE SCALE GENOMIC DNA]</scope>
    <source>
        <strain evidence="14 15">CCM 7311</strain>
    </source>
</reference>
<keyword evidence="7 12" id="KW-0808">Transferase</keyword>
<evidence type="ECO:0000259" key="13">
    <source>
        <dbReference type="PROSITE" id="PS50972"/>
    </source>
</evidence>
<sequence length="288" mass="31473">MQQKEFNTDVSWPYFRTYDLNDGNKLHLGSRTLIMGILNTTPDSFSDGGNFHTVKAAVKHATAMAEEEADIIDIGGESTRPGNTPVSLAEELERVIPIIRAVREALPQIPISIDTYKAETARQALMAGAAIINDIWGLKGDPRMAEVAAEFGCPVILSHNRHQMDYTDLVQDVIADLQESISIGTAAGIRQSNIWLDPGIGFAKGYEENLLLMGNLEKLAALGYPVLLGTSRKRFISHTLKLPTDQLVMGTAATITIGIAKGCQIVRVHDVQDMKRNALMADAIIYKT</sequence>
<dbReference type="PANTHER" id="PTHR20941:SF1">
    <property type="entry name" value="FOLIC ACID SYNTHESIS PROTEIN FOL1"/>
    <property type="match status" value="1"/>
</dbReference>
<protein>
    <recommendedName>
        <fullName evidence="6 12">Dihydropteroate synthase</fullName>
        <shortName evidence="12">DHPS</shortName>
        <ecNumber evidence="5 12">2.5.1.15</ecNumber>
    </recommendedName>
    <alternativeName>
        <fullName evidence="11 12">Dihydropteroate pyrophosphorylase</fullName>
    </alternativeName>
</protein>
<dbReference type="Proteomes" id="UP001519887">
    <property type="component" value="Unassembled WGS sequence"/>
</dbReference>
<evidence type="ECO:0000256" key="7">
    <source>
        <dbReference type="ARBA" id="ARBA00022679"/>
    </source>
</evidence>
<feature type="domain" description="Pterin-binding" evidence="13">
    <location>
        <begin position="32"/>
        <end position="280"/>
    </location>
</feature>
<dbReference type="Gene3D" id="3.20.20.20">
    <property type="entry name" value="Dihydropteroate synthase-like"/>
    <property type="match status" value="1"/>
</dbReference>
<keyword evidence="10 12" id="KW-0289">Folate biosynthesis</keyword>
<dbReference type="EMBL" id="JAHZIK010000207">
    <property type="protein sequence ID" value="MBW7454484.1"/>
    <property type="molecule type" value="Genomic_DNA"/>
</dbReference>
<comment type="caution">
    <text evidence="14">The sequence shown here is derived from an EMBL/GenBank/DDBJ whole genome shotgun (WGS) entry which is preliminary data.</text>
</comment>
<comment type="pathway">
    <text evidence="3 12">Cofactor biosynthesis; tetrahydrofolate biosynthesis; 7,8-dihydrofolate from 2-amino-4-hydroxy-6-hydroxymethyl-7,8-dihydropteridine diphosphate and 4-aminobenzoate: step 1/2.</text>
</comment>
<comment type="function">
    <text evidence="12">Catalyzes the condensation of para-aminobenzoate (pABA) with 6-hydroxymethyl-7,8-dihydropterin diphosphate (DHPt-PP) to form 7,8-dihydropteroate (H2Pte), the immediate precursor of folate derivatives.</text>
</comment>
<evidence type="ECO:0000256" key="4">
    <source>
        <dbReference type="ARBA" id="ARBA00009503"/>
    </source>
</evidence>
<evidence type="ECO:0000256" key="8">
    <source>
        <dbReference type="ARBA" id="ARBA00022723"/>
    </source>
</evidence>
<keyword evidence="8 12" id="KW-0479">Metal-binding</keyword>
<dbReference type="GO" id="GO:0004156">
    <property type="term" value="F:dihydropteroate synthase activity"/>
    <property type="evidence" value="ECO:0007669"/>
    <property type="project" value="UniProtKB-EC"/>
</dbReference>
<evidence type="ECO:0000256" key="1">
    <source>
        <dbReference type="ARBA" id="ARBA00000012"/>
    </source>
</evidence>
<dbReference type="PANTHER" id="PTHR20941">
    <property type="entry name" value="FOLATE SYNTHESIS PROTEINS"/>
    <property type="match status" value="1"/>
</dbReference>
<dbReference type="PROSITE" id="PS00792">
    <property type="entry name" value="DHPS_1"/>
    <property type="match status" value="1"/>
</dbReference>
<dbReference type="EC" id="2.5.1.15" evidence="5 12"/>
<comment type="catalytic activity">
    <reaction evidence="1">
        <text>(7,8-dihydropterin-6-yl)methyl diphosphate + 4-aminobenzoate = 7,8-dihydropteroate + diphosphate</text>
        <dbReference type="Rhea" id="RHEA:19949"/>
        <dbReference type="ChEBI" id="CHEBI:17836"/>
        <dbReference type="ChEBI" id="CHEBI:17839"/>
        <dbReference type="ChEBI" id="CHEBI:33019"/>
        <dbReference type="ChEBI" id="CHEBI:72950"/>
        <dbReference type="EC" id="2.5.1.15"/>
    </reaction>
</comment>
<keyword evidence="9 12" id="KW-0460">Magnesium</keyword>
<dbReference type="CDD" id="cd00739">
    <property type="entry name" value="DHPS"/>
    <property type="match status" value="1"/>
</dbReference>
<proteinExistence type="inferred from homology"/>
<evidence type="ECO:0000256" key="9">
    <source>
        <dbReference type="ARBA" id="ARBA00022842"/>
    </source>
</evidence>
<evidence type="ECO:0000256" key="3">
    <source>
        <dbReference type="ARBA" id="ARBA00004763"/>
    </source>
</evidence>
<comment type="similarity">
    <text evidence="4 12">Belongs to the DHPS family.</text>
</comment>
<dbReference type="SUPFAM" id="SSF51717">
    <property type="entry name" value="Dihydropteroate synthetase-like"/>
    <property type="match status" value="1"/>
</dbReference>
<name>A0ABS7C0P4_9BACL</name>
<evidence type="ECO:0000313" key="14">
    <source>
        <dbReference type="EMBL" id="MBW7454484.1"/>
    </source>
</evidence>
<evidence type="ECO:0000313" key="15">
    <source>
        <dbReference type="Proteomes" id="UP001519887"/>
    </source>
</evidence>
<dbReference type="Pfam" id="PF00809">
    <property type="entry name" value="Pterin_bind"/>
    <property type="match status" value="1"/>
</dbReference>
<comment type="cofactor">
    <cofactor evidence="2 12">
        <name>Mg(2+)</name>
        <dbReference type="ChEBI" id="CHEBI:18420"/>
    </cofactor>
</comment>
<evidence type="ECO:0000256" key="10">
    <source>
        <dbReference type="ARBA" id="ARBA00022909"/>
    </source>
</evidence>
<keyword evidence="15" id="KW-1185">Reference proteome</keyword>
<evidence type="ECO:0000256" key="5">
    <source>
        <dbReference type="ARBA" id="ARBA00012458"/>
    </source>
</evidence>
<evidence type="ECO:0000256" key="2">
    <source>
        <dbReference type="ARBA" id="ARBA00001946"/>
    </source>
</evidence>
<dbReference type="InterPro" id="IPR011005">
    <property type="entry name" value="Dihydropteroate_synth-like_sf"/>
</dbReference>
<evidence type="ECO:0000256" key="11">
    <source>
        <dbReference type="ARBA" id="ARBA00030193"/>
    </source>
</evidence>
<dbReference type="InterPro" id="IPR006390">
    <property type="entry name" value="DHP_synth_dom"/>
</dbReference>
<dbReference type="PROSITE" id="PS50972">
    <property type="entry name" value="PTERIN_BINDING"/>
    <property type="match status" value="1"/>
</dbReference>
<evidence type="ECO:0000256" key="6">
    <source>
        <dbReference type="ARBA" id="ARBA00016919"/>
    </source>
</evidence>
<evidence type="ECO:0000256" key="12">
    <source>
        <dbReference type="RuleBase" id="RU361205"/>
    </source>
</evidence>
<dbReference type="InterPro" id="IPR000489">
    <property type="entry name" value="Pterin-binding_dom"/>
</dbReference>
<dbReference type="PROSITE" id="PS00793">
    <property type="entry name" value="DHPS_2"/>
    <property type="match status" value="1"/>
</dbReference>
<dbReference type="InterPro" id="IPR045031">
    <property type="entry name" value="DHP_synth-like"/>
</dbReference>
<accession>A0ABS7C0P4</accession>
<organism evidence="14 15">
    <name type="scientific">Paenibacillus sepulcri</name>
    <dbReference type="NCBI Taxonomy" id="359917"/>
    <lineage>
        <taxon>Bacteria</taxon>
        <taxon>Bacillati</taxon>
        <taxon>Bacillota</taxon>
        <taxon>Bacilli</taxon>
        <taxon>Bacillales</taxon>
        <taxon>Paenibacillaceae</taxon>
        <taxon>Paenibacillus</taxon>
    </lineage>
</organism>